<comment type="caution">
    <text evidence="1">The sequence shown here is derived from an EMBL/GenBank/DDBJ whole genome shotgun (WGS) entry which is preliminary data.</text>
</comment>
<gene>
    <name evidence="1" type="ORF">SCAR479_09120</name>
</gene>
<evidence type="ECO:0000313" key="2">
    <source>
        <dbReference type="Proteomes" id="UP001465668"/>
    </source>
</evidence>
<keyword evidence="2" id="KW-1185">Reference proteome</keyword>
<organism evidence="1 2">
    <name type="scientific">Seiridium cardinale</name>
    <dbReference type="NCBI Taxonomy" id="138064"/>
    <lineage>
        <taxon>Eukaryota</taxon>
        <taxon>Fungi</taxon>
        <taxon>Dikarya</taxon>
        <taxon>Ascomycota</taxon>
        <taxon>Pezizomycotina</taxon>
        <taxon>Sordariomycetes</taxon>
        <taxon>Xylariomycetidae</taxon>
        <taxon>Amphisphaeriales</taxon>
        <taxon>Sporocadaceae</taxon>
        <taxon>Seiridium</taxon>
    </lineage>
</organism>
<reference evidence="1 2" key="1">
    <citation type="submission" date="2024-02" db="EMBL/GenBank/DDBJ databases">
        <title>First draft genome assembly of two strains of Seiridium cardinale.</title>
        <authorList>
            <person name="Emiliani G."/>
            <person name="Scali E."/>
        </authorList>
    </citation>
    <scope>NUCLEOTIDE SEQUENCE [LARGE SCALE GENOMIC DNA]</scope>
    <source>
        <strain evidence="1 2">BM-138-000479</strain>
    </source>
</reference>
<dbReference type="EMBL" id="JARVKM010000043">
    <property type="protein sequence ID" value="KAK9774256.1"/>
    <property type="molecule type" value="Genomic_DNA"/>
</dbReference>
<dbReference type="Proteomes" id="UP001465668">
    <property type="component" value="Unassembled WGS sequence"/>
</dbReference>
<name>A0ABR2XKA9_9PEZI</name>
<proteinExistence type="predicted"/>
<protein>
    <submittedName>
        <fullName evidence="1">Uncharacterized protein</fullName>
    </submittedName>
</protein>
<evidence type="ECO:0000313" key="1">
    <source>
        <dbReference type="EMBL" id="KAK9774256.1"/>
    </source>
</evidence>
<sequence>MIPAWISKIILKIFILGPHHPGNIGKPDIDVLVSLSREMGICPVCLAGRSGPLPSVFDVRLDSRDSLETLIAASFRGFMDVFRSVNLGCLAGESRTWGSYDGQQL</sequence>
<accession>A0ABR2XKA9</accession>